<gene>
    <name evidence="1" type="ORF">VNO77_19658</name>
</gene>
<evidence type="ECO:0000313" key="1">
    <source>
        <dbReference type="EMBL" id="KAK7339019.1"/>
    </source>
</evidence>
<protein>
    <submittedName>
        <fullName evidence="1">Uncharacterized protein</fullName>
    </submittedName>
</protein>
<sequence length="253" mass="29118">MIREVEDQPQSVLAHFLTLHAEIECTQYKRILAGPRVHGPYAIRKNHWPPFRFATYKAIQVWATRELNVLVYLKSRVHSGLRCSTQLPRSSPVIMLECYGQLQDTIRFYPDHLTKVLLAHYFCSMVNDNMSGIMNKVYTTCKNTFSDSKLGHFEVVVYISVDYRNPDFPNMSYNQSLGAFIYRTALTDSAMEVLSMPPSKSINGESGERSQDSSFFEIFVILSKDLPKKIPTSEFLARRIQKALHQVSIFSYL</sequence>
<dbReference type="EMBL" id="JAYMYQ010000004">
    <property type="protein sequence ID" value="KAK7339019.1"/>
    <property type="molecule type" value="Genomic_DNA"/>
</dbReference>
<accession>A0AAN9QKM9</accession>
<dbReference type="Proteomes" id="UP001367508">
    <property type="component" value="Unassembled WGS sequence"/>
</dbReference>
<dbReference type="AlphaFoldDB" id="A0AAN9QKM9"/>
<keyword evidence="2" id="KW-1185">Reference proteome</keyword>
<reference evidence="1 2" key="1">
    <citation type="submission" date="2024-01" db="EMBL/GenBank/DDBJ databases">
        <title>The genomes of 5 underutilized Papilionoideae crops provide insights into root nodulation and disease resistanc.</title>
        <authorList>
            <person name="Jiang F."/>
        </authorList>
    </citation>
    <scope>NUCLEOTIDE SEQUENCE [LARGE SCALE GENOMIC DNA]</scope>
    <source>
        <strain evidence="1">LVBAO_FW01</strain>
        <tissue evidence="1">Leaves</tissue>
    </source>
</reference>
<name>A0AAN9QKM9_CANGL</name>
<organism evidence="1 2">
    <name type="scientific">Canavalia gladiata</name>
    <name type="common">Sword bean</name>
    <name type="synonym">Dolichos gladiatus</name>
    <dbReference type="NCBI Taxonomy" id="3824"/>
    <lineage>
        <taxon>Eukaryota</taxon>
        <taxon>Viridiplantae</taxon>
        <taxon>Streptophyta</taxon>
        <taxon>Embryophyta</taxon>
        <taxon>Tracheophyta</taxon>
        <taxon>Spermatophyta</taxon>
        <taxon>Magnoliopsida</taxon>
        <taxon>eudicotyledons</taxon>
        <taxon>Gunneridae</taxon>
        <taxon>Pentapetalae</taxon>
        <taxon>rosids</taxon>
        <taxon>fabids</taxon>
        <taxon>Fabales</taxon>
        <taxon>Fabaceae</taxon>
        <taxon>Papilionoideae</taxon>
        <taxon>50 kb inversion clade</taxon>
        <taxon>NPAAA clade</taxon>
        <taxon>indigoferoid/millettioid clade</taxon>
        <taxon>Phaseoleae</taxon>
        <taxon>Canavalia</taxon>
    </lineage>
</organism>
<comment type="caution">
    <text evidence="1">The sequence shown here is derived from an EMBL/GenBank/DDBJ whole genome shotgun (WGS) entry which is preliminary data.</text>
</comment>
<proteinExistence type="predicted"/>
<evidence type="ECO:0000313" key="2">
    <source>
        <dbReference type="Proteomes" id="UP001367508"/>
    </source>
</evidence>